<reference evidence="5 6" key="1">
    <citation type="submission" date="2024-01" db="EMBL/GenBank/DDBJ databases">
        <title>Hyphobacterium bacterium isolated from marine sediment.</title>
        <authorList>
            <person name="Zhao S."/>
        </authorList>
    </citation>
    <scope>NUCLEOTIDE SEQUENCE [LARGE SCALE GENOMIC DNA]</scope>
    <source>
        <strain evidence="5 6">Y60-23</strain>
    </source>
</reference>
<evidence type="ECO:0000256" key="3">
    <source>
        <dbReference type="PROSITE-ProRule" id="PRU10038"/>
    </source>
</evidence>
<feature type="domain" description="Alpha/beta hydrolase fold-3" evidence="4">
    <location>
        <begin position="78"/>
        <end position="281"/>
    </location>
</feature>
<dbReference type="RefSeq" id="WP_330195834.1">
    <property type="nucleotide sequence ID" value="NZ_JAZDRO010000002.1"/>
</dbReference>
<comment type="caution">
    <text evidence="5">The sequence shown here is derived from an EMBL/GenBank/DDBJ whole genome shotgun (WGS) entry which is preliminary data.</text>
</comment>
<organism evidence="5 6">
    <name type="scientific">Hyphobacterium marinum</name>
    <dbReference type="NCBI Taxonomy" id="3116574"/>
    <lineage>
        <taxon>Bacteria</taxon>
        <taxon>Pseudomonadati</taxon>
        <taxon>Pseudomonadota</taxon>
        <taxon>Alphaproteobacteria</taxon>
        <taxon>Maricaulales</taxon>
        <taxon>Maricaulaceae</taxon>
        <taxon>Hyphobacterium</taxon>
    </lineage>
</organism>
<evidence type="ECO:0000256" key="1">
    <source>
        <dbReference type="ARBA" id="ARBA00010515"/>
    </source>
</evidence>
<keyword evidence="2 5" id="KW-0378">Hydrolase</keyword>
<gene>
    <name evidence="5" type="ORF">V0U35_06335</name>
</gene>
<dbReference type="InterPro" id="IPR033140">
    <property type="entry name" value="Lipase_GDXG_put_SER_AS"/>
</dbReference>
<comment type="similarity">
    <text evidence="1">Belongs to the 'GDXG' lipolytic enzyme family.</text>
</comment>
<name>A0ABU7LXK3_9PROT</name>
<dbReference type="Gene3D" id="3.40.50.1820">
    <property type="entry name" value="alpha/beta hydrolase"/>
    <property type="match status" value="1"/>
</dbReference>
<dbReference type="SUPFAM" id="SSF53474">
    <property type="entry name" value="alpha/beta-Hydrolases"/>
    <property type="match status" value="1"/>
</dbReference>
<evidence type="ECO:0000313" key="5">
    <source>
        <dbReference type="EMBL" id="MEE2566294.1"/>
    </source>
</evidence>
<accession>A0ABU7LXK3</accession>
<proteinExistence type="inferred from homology"/>
<dbReference type="PROSITE" id="PS01173">
    <property type="entry name" value="LIPASE_GDXG_HIS"/>
    <property type="match status" value="1"/>
</dbReference>
<dbReference type="EMBL" id="JAZDRO010000002">
    <property type="protein sequence ID" value="MEE2566294.1"/>
    <property type="molecule type" value="Genomic_DNA"/>
</dbReference>
<dbReference type="GO" id="GO:0016787">
    <property type="term" value="F:hydrolase activity"/>
    <property type="evidence" value="ECO:0007669"/>
    <property type="project" value="UniProtKB-KW"/>
</dbReference>
<dbReference type="Pfam" id="PF07859">
    <property type="entry name" value="Abhydrolase_3"/>
    <property type="match status" value="1"/>
</dbReference>
<feature type="active site" evidence="3">
    <location>
        <position position="157"/>
    </location>
</feature>
<dbReference type="InterPro" id="IPR029058">
    <property type="entry name" value="AB_hydrolase_fold"/>
</dbReference>
<dbReference type="InterPro" id="IPR002168">
    <property type="entry name" value="Lipase_GDXG_HIS_AS"/>
</dbReference>
<evidence type="ECO:0000259" key="4">
    <source>
        <dbReference type="Pfam" id="PF07859"/>
    </source>
</evidence>
<sequence length="307" mass="33036">MSTGDPFDIFARFGVTSPLTPGQNVANGRAAFRRVTRLVEETPPPVAEVRDLEVPGADGPRKARLYVPNDAPETGPLILFLHGGGYAFCDLDTHDGVCRRIAARACVRVLSLDYRLAPEHPFPAAYEDAEAAFDWLAGEGAAEVGADPVRLGVAGDSAGGGLAAALAQHRREAIRHQFLIYPLLQVVETRKAKQKLLEGHILSAGVLDWIRDTYVPMREQRHDPRVSPLLANDLAGCPETFLASAELDPLTDDGRVYADKLEASGVTVTRDLARGLPHGFYNGTRVLPGSEKAFDRAATAVGAALKR</sequence>
<evidence type="ECO:0000313" key="6">
    <source>
        <dbReference type="Proteomes" id="UP001310692"/>
    </source>
</evidence>
<dbReference type="PROSITE" id="PS01174">
    <property type="entry name" value="LIPASE_GDXG_SER"/>
    <property type="match status" value="1"/>
</dbReference>
<dbReference type="Proteomes" id="UP001310692">
    <property type="component" value="Unassembled WGS sequence"/>
</dbReference>
<protein>
    <submittedName>
        <fullName evidence="5">Alpha/beta hydrolase</fullName>
    </submittedName>
</protein>
<evidence type="ECO:0000256" key="2">
    <source>
        <dbReference type="ARBA" id="ARBA00022801"/>
    </source>
</evidence>
<dbReference type="InterPro" id="IPR013094">
    <property type="entry name" value="AB_hydrolase_3"/>
</dbReference>
<dbReference type="InterPro" id="IPR050300">
    <property type="entry name" value="GDXG_lipolytic_enzyme"/>
</dbReference>
<keyword evidence="6" id="KW-1185">Reference proteome</keyword>
<dbReference type="PANTHER" id="PTHR48081">
    <property type="entry name" value="AB HYDROLASE SUPERFAMILY PROTEIN C4A8.06C"/>
    <property type="match status" value="1"/>
</dbReference>
<dbReference type="PANTHER" id="PTHR48081:SF8">
    <property type="entry name" value="ALPHA_BETA HYDROLASE FOLD-3 DOMAIN-CONTAINING PROTEIN-RELATED"/>
    <property type="match status" value="1"/>
</dbReference>